<dbReference type="Proteomes" id="UP000186736">
    <property type="component" value="Unassembled WGS sequence"/>
</dbReference>
<dbReference type="RefSeq" id="WP_075806278.1">
    <property type="nucleotide sequence ID" value="NZ_MKZO01000067.1"/>
</dbReference>
<dbReference type="AlphaFoldDB" id="A0A1Q9QX48"/>
<keyword evidence="1" id="KW-0812">Transmembrane</keyword>
<keyword evidence="1" id="KW-0472">Membrane</keyword>
<dbReference type="EMBL" id="MKZO01000067">
    <property type="protein sequence ID" value="OLS59715.1"/>
    <property type="molecule type" value="Genomic_DNA"/>
</dbReference>
<evidence type="ECO:0008006" key="5">
    <source>
        <dbReference type="Google" id="ProtNLM"/>
    </source>
</evidence>
<sequence length="341" mass="37449">MRRFALLLLLFLGPAGAAPQLRVQVQLPDGNQAVVGQTVPLQVDVLTDSWFTSAPQLPGLALPGVVVTPPDERAQHLTLNLDGTPFFGMRYTWRLTLRQPGEVQIPALVISAQPGNAVALLSARSQPLQLRVDWPQAAGRNLLVASDVQLSQTLGSLEGLKVGDSLVRSVTLRATDSLALLLPVTPLAEVRGLSRFVKTPQLSSPDDLSGQRIDSASYRIEHPGTFHLPAIEVQWWSSRDHRLHSAQVPAVDFSAVAAPAAAPAFSVSEDLQRLGRESRLHLSRHWLAALTLALMVGTLGYLVHRHGAWLREQWRQWRQRPPARVRYGLRPLNPTPHRTSS</sequence>
<evidence type="ECO:0000313" key="4">
    <source>
        <dbReference type="Proteomes" id="UP000186736"/>
    </source>
</evidence>
<accession>A0A1Q9QX48</accession>
<keyword evidence="1" id="KW-1133">Transmembrane helix</keyword>
<dbReference type="InterPro" id="IPR025738">
    <property type="entry name" value="BatD"/>
</dbReference>
<dbReference type="OrthoDB" id="5293418at2"/>
<dbReference type="PANTHER" id="PTHR40940:SF1">
    <property type="entry name" value="PROTEIN BATD"/>
    <property type="match status" value="1"/>
</dbReference>
<feature type="transmembrane region" description="Helical" evidence="1">
    <location>
        <begin position="286"/>
        <end position="303"/>
    </location>
</feature>
<keyword evidence="2" id="KW-0732">Signal</keyword>
<proteinExistence type="predicted"/>
<reference evidence="3 4" key="1">
    <citation type="submission" date="2016-10" db="EMBL/GenBank/DDBJ databases">
        <title>Genome Sequence of Pseudomonas putida GM4FR.</title>
        <authorList>
            <person name="Poehlein A."/>
            <person name="Wemheuer F."/>
            <person name="Hollensteiner J."/>
            <person name="Wemheuer B."/>
        </authorList>
    </citation>
    <scope>NUCLEOTIDE SEQUENCE [LARGE SCALE GENOMIC DNA]</scope>
    <source>
        <strain evidence="3 4">GM4FR</strain>
    </source>
</reference>
<comment type="caution">
    <text evidence="3">The sequence shown here is derived from an EMBL/GenBank/DDBJ whole genome shotgun (WGS) entry which is preliminary data.</text>
</comment>
<feature type="signal peptide" evidence="2">
    <location>
        <begin position="1"/>
        <end position="17"/>
    </location>
</feature>
<name>A0A1Q9QX48_PSEPU</name>
<organism evidence="3 4">
    <name type="scientific">Pseudomonas putida</name>
    <name type="common">Arthrobacter siderocapsulatus</name>
    <dbReference type="NCBI Taxonomy" id="303"/>
    <lineage>
        <taxon>Bacteria</taxon>
        <taxon>Pseudomonadati</taxon>
        <taxon>Pseudomonadota</taxon>
        <taxon>Gammaproteobacteria</taxon>
        <taxon>Pseudomonadales</taxon>
        <taxon>Pseudomonadaceae</taxon>
        <taxon>Pseudomonas</taxon>
    </lineage>
</organism>
<dbReference type="PANTHER" id="PTHR40940">
    <property type="entry name" value="PROTEIN BATD-RELATED"/>
    <property type="match status" value="1"/>
</dbReference>
<protein>
    <recommendedName>
        <fullName evidence="5">Protein BatD</fullName>
    </recommendedName>
</protein>
<evidence type="ECO:0000256" key="1">
    <source>
        <dbReference type="SAM" id="Phobius"/>
    </source>
</evidence>
<evidence type="ECO:0000313" key="3">
    <source>
        <dbReference type="EMBL" id="OLS59715.1"/>
    </source>
</evidence>
<evidence type="ECO:0000256" key="2">
    <source>
        <dbReference type="SAM" id="SignalP"/>
    </source>
</evidence>
<gene>
    <name evidence="3" type="ORF">PSEMO_56860</name>
</gene>
<feature type="chain" id="PRO_5013181119" description="Protein BatD" evidence="2">
    <location>
        <begin position="18"/>
        <end position="341"/>
    </location>
</feature>